<dbReference type="EMBL" id="JAHWZX010000007">
    <property type="protein sequence ID" value="MBW4331090.1"/>
    <property type="molecule type" value="Genomic_DNA"/>
</dbReference>
<organism evidence="2 3">
    <name type="scientific">Stakelama flava</name>
    <dbReference type="NCBI Taxonomy" id="2860338"/>
    <lineage>
        <taxon>Bacteria</taxon>
        <taxon>Pseudomonadati</taxon>
        <taxon>Pseudomonadota</taxon>
        <taxon>Alphaproteobacteria</taxon>
        <taxon>Sphingomonadales</taxon>
        <taxon>Sphingomonadaceae</taxon>
        <taxon>Stakelama</taxon>
    </lineage>
</organism>
<reference evidence="2 3" key="1">
    <citation type="submission" date="2021-07" db="EMBL/GenBank/DDBJ databases">
        <title>Stakelama flava sp. nov., a novel endophytic bacterium isolated from branch of Kandelia candel.</title>
        <authorList>
            <person name="Tuo L."/>
        </authorList>
    </citation>
    <scope>NUCLEOTIDE SEQUENCE [LARGE SCALE GENOMIC DNA]</scope>
    <source>
        <strain evidence="2 3">CBK3Z-3</strain>
    </source>
</reference>
<evidence type="ECO:0000256" key="1">
    <source>
        <dbReference type="SAM" id="MobiDB-lite"/>
    </source>
</evidence>
<comment type="caution">
    <text evidence="2">The sequence shown here is derived from an EMBL/GenBank/DDBJ whole genome shotgun (WGS) entry which is preliminary data.</text>
</comment>
<protein>
    <submittedName>
        <fullName evidence="2">Ribonuclease</fullName>
    </submittedName>
</protein>
<dbReference type="RefSeq" id="WP_219238200.1">
    <property type="nucleotide sequence ID" value="NZ_JAHWZX010000007.1"/>
</dbReference>
<accession>A0ABS6XLN9</accession>
<evidence type="ECO:0000313" key="2">
    <source>
        <dbReference type="EMBL" id="MBW4331090.1"/>
    </source>
</evidence>
<feature type="region of interest" description="Disordered" evidence="1">
    <location>
        <begin position="86"/>
        <end position="114"/>
    </location>
</feature>
<name>A0ABS6XLN9_9SPHN</name>
<keyword evidence="3" id="KW-1185">Reference proteome</keyword>
<evidence type="ECO:0000313" key="3">
    <source>
        <dbReference type="Proteomes" id="UP001197214"/>
    </source>
</evidence>
<dbReference type="Proteomes" id="UP001197214">
    <property type="component" value="Unassembled WGS sequence"/>
</dbReference>
<proteinExistence type="predicted"/>
<gene>
    <name evidence="2" type="ORF">KY084_09420</name>
</gene>
<sequence>MAEWLVERGIGETRAALVDGDSVLEARILPDAALVAGTVAAARLARRIPARNQGIAIWEDGEALVTPLPRDVTEGARFNIEITRPPIPEPGKPKRALARPTDAPPGAAPPLEQALDGPVRQCDWRDTDRLERAGWSELLEEAESGIFRFPGGEGRIALTTAMTLIDIDGDLAPADLALAGARAAAMAVRRLDIGGSIGIDLPTLADKATRHACAAAIDAVLPQPFERTAVNGFGFVQIVRRRARLSLPELYAQDAVLAHARALIRRAERSTGAGERTLHAHPNVIYAIDSREDWAVRLSERLGAPVALRADPALAISAGHVQARFP</sequence>